<dbReference type="RefSeq" id="WP_145024319.1">
    <property type="nucleotide sequence ID" value="NZ_VLLN01000021.1"/>
</dbReference>
<dbReference type="Proteomes" id="UP000319449">
    <property type="component" value="Unassembled WGS sequence"/>
</dbReference>
<dbReference type="OrthoDB" id="5393836at2"/>
<evidence type="ECO:0000313" key="2">
    <source>
        <dbReference type="EMBL" id="TWJ17527.1"/>
    </source>
</evidence>
<gene>
    <name evidence="2" type="ORF">JN12_03066</name>
</gene>
<organism evidence="2 3">
    <name type="scientific">Geobacter argillaceus</name>
    <dbReference type="NCBI Taxonomy" id="345631"/>
    <lineage>
        <taxon>Bacteria</taxon>
        <taxon>Pseudomonadati</taxon>
        <taxon>Thermodesulfobacteriota</taxon>
        <taxon>Desulfuromonadia</taxon>
        <taxon>Geobacterales</taxon>
        <taxon>Geobacteraceae</taxon>
        <taxon>Geobacter</taxon>
    </lineage>
</organism>
<name>A0A562VIH8_9BACT</name>
<sequence length="270" mass="29669">MDFKDILVHIDNTRQCETRLELAIRLAREHNAYLTGLYVITHPHYAPQGEGLNQKVRQAKELFQSKTAGAGIDAEYLCADWGVTGDSMVEILNHYAHRKDLVIVGQTVQDGPPEDAPADLPERVVLGSGRPVLVVPYAGRFGNVGERVVVAWRAGRASARALHDAMPFLLKAKQVFVVTIKSSGDQEVADIYGDGTIVTHLERYNIRVKEETLETGDAPVGNLLMNYAWEHGCYLLVMGVPAQTAHGTTAIGPVARAFFEHMTLPVLMSN</sequence>
<dbReference type="Pfam" id="PF00582">
    <property type="entry name" value="Usp"/>
    <property type="match status" value="1"/>
</dbReference>
<reference evidence="2 3" key="1">
    <citation type="submission" date="2019-07" db="EMBL/GenBank/DDBJ databases">
        <title>Genomic Encyclopedia of Archaeal and Bacterial Type Strains, Phase II (KMG-II): from individual species to whole genera.</title>
        <authorList>
            <person name="Goeker M."/>
        </authorList>
    </citation>
    <scope>NUCLEOTIDE SEQUENCE [LARGE SCALE GENOMIC DNA]</scope>
    <source>
        <strain evidence="2 3">ATCC BAA-1139</strain>
    </source>
</reference>
<evidence type="ECO:0000259" key="1">
    <source>
        <dbReference type="Pfam" id="PF00582"/>
    </source>
</evidence>
<accession>A0A562VIH8</accession>
<keyword evidence="3" id="KW-1185">Reference proteome</keyword>
<dbReference type="InterPro" id="IPR006016">
    <property type="entry name" value="UspA"/>
</dbReference>
<dbReference type="Gene3D" id="3.40.50.12370">
    <property type="match status" value="1"/>
</dbReference>
<protein>
    <submittedName>
        <fullName evidence="2">Nucleotide-binding universal stress UspA family protein</fullName>
    </submittedName>
</protein>
<dbReference type="EMBL" id="VLLN01000021">
    <property type="protein sequence ID" value="TWJ17527.1"/>
    <property type="molecule type" value="Genomic_DNA"/>
</dbReference>
<dbReference type="SUPFAM" id="SSF52402">
    <property type="entry name" value="Adenine nucleotide alpha hydrolases-like"/>
    <property type="match status" value="2"/>
</dbReference>
<dbReference type="AlphaFoldDB" id="A0A562VIH8"/>
<evidence type="ECO:0000313" key="3">
    <source>
        <dbReference type="Proteomes" id="UP000319449"/>
    </source>
</evidence>
<proteinExistence type="predicted"/>
<comment type="caution">
    <text evidence="2">The sequence shown here is derived from an EMBL/GenBank/DDBJ whole genome shotgun (WGS) entry which is preliminary data.</text>
</comment>
<feature type="domain" description="UspA" evidence="1">
    <location>
        <begin position="3"/>
        <end position="136"/>
    </location>
</feature>